<evidence type="ECO:0000313" key="2">
    <source>
        <dbReference type="Proteomes" id="UP000199758"/>
    </source>
</evidence>
<protein>
    <recommendedName>
        <fullName evidence="3">Lipoprotein</fullName>
    </recommendedName>
</protein>
<proteinExistence type="predicted"/>
<gene>
    <name evidence="1" type="ORF">SAMN04488068_2091</name>
</gene>
<accession>A0A1M5PA77</accession>
<evidence type="ECO:0008006" key="3">
    <source>
        <dbReference type="Google" id="ProtNLM"/>
    </source>
</evidence>
<dbReference type="Proteomes" id="UP000199758">
    <property type="component" value="Unassembled WGS sequence"/>
</dbReference>
<dbReference type="EMBL" id="FQWZ01000004">
    <property type="protein sequence ID" value="SHG98153.1"/>
    <property type="molecule type" value="Genomic_DNA"/>
</dbReference>
<evidence type="ECO:0000313" key="1">
    <source>
        <dbReference type="EMBL" id="SHG98153.1"/>
    </source>
</evidence>
<name>A0A1M5PA77_9GAMM</name>
<dbReference type="STRING" id="490188.SAMN04488068_2091"/>
<dbReference type="AlphaFoldDB" id="A0A1M5PA77"/>
<reference evidence="1 2" key="1">
    <citation type="submission" date="2016-11" db="EMBL/GenBank/DDBJ databases">
        <authorList>
            <person name="Jaros S."/>
            <person name="Januszkiewicz K."/>
            <person name="Wedrychowicz H."/>
        </authorList>
    </citation>
    <scope>NUCLEOTIDE SEQUENCE [LARGE SCALE GENOMIC DNA]</scope>
    <source>
        <strain evidence="1 2">CGMCC 1.7049</strain>
    </source>
</reference>
<organism evidence="1 2">
    <name type="scientific">Hydrocarboniphaga daqingensis</name>
    <dbReference type="NCBI Taxonomy" id="490188"/>
    <lineage>
        <taxon>Bacteria</taxon>
        <taxon>Pseudomonadati</taxon>
        <taxon>Pseudomonadota</taxon>
        <taxon>Gammaproteobacteria</taxon>
        <taxon>Nevskiales</taxon>
        <taxon>Nevskiaceae</taxon>
        <taxon>Hydrocarboniphaga</taxon>
    </lineage>
</organism>
<keyword evidence="2" id="KW-1185">Reference proteome</keyword>
<sequence length="287" mass="31502">MTALDRRRNHREFAVKLTGRRALSWSWVWALLLPLLAVSIAGCAHRLDGGNAGSTPVAASPDRPAWMPAPLTSMAYSSRVGIMTVLDNELAQVTAGTAGIGNGSSALKPTFDYPGYVSESLRKGILAHTPYQPVLVRPSARLIRDNRIWQQSWNKDAGKFETSWQHEFDAVIKQNQLKLLIVVTAPEEDDGIVGTSQTITGSGYYARSFLGRKQTAVFSTVHFYRIAGQPGKLLHPVSAPAERLYADLPDFPNPAPQPLPQPLQIKLEKAVKDMIDQKVGAFISMMK</sequence>